<dbReference type="PDB" id="4DR9">
    <property type="method" value="X-ray"/>
    <property type="resolution" value="1.90 A"/>
    <property type="chains" value="A/B/C/D=2-192"/>
</dbReference>
<comment type="similarity">
    <text evidence="1 6">Belongs to the polypeptide deformylase family.</text>
</comment>
<feature type="binding site" evidence="9">
    <location>
        <position position="152"/>
    </location>
    <ligand>
        <name>Zn(2+)</name>
        <dbReference type="ChEBI" id="CHEBI:29105"/>
    </ligand>
</feature>
<evidence type="ECO:0000256" key="2">
    <source>
        <dbReference type="ARBA" id="ARBA00022723"/>
    </source>
</evidence>
<evidence type="ECO:0000256" key="6">
    <source>
        <dbReference type="HAMAP-Rule" id="MF_00163"/>
    </source>
</evidence>
<evidence type="ECO:0000256" key="4">
    <source>
        <dbReference type="ARBA" id="ARBA00022917"/>
    </source>
</evidence>
<dbReference type="FunFam" id="3.90.45.10:FF:000005">
    <property type="entry name" value="Peptide deformylase"/>
    <property type="match status" value="1"/>
</dbReference>
<keyword evidence="5 6" id="KW-0408">Iron</keyword>
<dbReference type="Gene3D" id="3.90.45.10">
    <property type="entry name" value="Peptide deformylase"/>
    <property type="match status" value="1"/>
</dbReference>
<feature type="binding site" evidence="6">
    <location>
        <position position="151"/>
    </location>
    <ligand>
        <name>Fe cation</name>
        <dbReference type="ChEBI" id="CHEBI:24875"/>
    </ligand>
</feature>
<dbReference type="GeneID" id="72430201"/>
<dbReference type="Pfam" id="PF01327">
    <property type="entry name" value="Pep_deformylase"/>
    <property type="match status" value="1"/>
</dbReference>
<dbReference type="EvolutionaryTrace" id="A0A0H3JZJ4"/>
<dbReference type="PDBsum" id="4DR8"/>
<dbReference type="GO" id="GO:0042586">
    <property type="term" value="F:peptide deformylase activity"/>
    <property type="evidence" value="ECO:0007669"/>
    <property type="project" value="UniProtKB-UniRule"/>
</dbReference>
<evidence type="ECO:0007829" key="10">
    <source>
        <dbReference type="PDB" id="4DR9"/>
    </source>
</evidence>
<evidence type="ECO:0000313" key="8">
    <source>
        <dbReference type="Proteomes" id="UP000001175"/>
    </source>
</evidence>
<dbReference type="CDD" id="cd00487">
    <property type="entry name" value="Pep_deformylase"/>
    <property type="match status" value="1"/>
</dbReference>
<evidence type="ECO:0000256" key="5">
    <source>
        <dbReference type="ARBA" id="ARBA00023004"/>
    </source>
</evidence>
<evidence type="ECO:0000313" key="7">
    <source>
        <dbReference type="EMBL" id="BAD78403.1"/>
    </source>
</evidence>
<dbReference type="SMR" id="A0A0H3JZJ4"/>
<dbReference type="RefSeq" id="WP_011242527.1">
    <property type="nucleotide sequence ID" value="NC_006576.1"/>
</dbReference>
<keyword evidence="2 6" id="KW-0479">Metal-binding</keyword>
<dbReference type="PDBsum" id="4DR9"/>
<evidence type="ECO:0000256" key="3">
    <source>
        <dbReference type="ARBA" id="ARBA00022801"/>
    </source>
</evidence>
<dbReference type="SUPFAM" id="SSF56420">
    <property type="entry name" value="Peptide deformylase"/>
    <property type="match status" value="1"/>
</dbReference>
<proteinExistence type="evidence at protein level"/>
<feature type="binding site" evidence="9 10">
    <location>
        <position position="109"/>
    </location>
    <ligand>
        <name>Zn(2+)</name>
        <dbReference type="ChEBI" id="CHEBI:29105"/>
    </ligand>
</feature>
<keyword evidence="9 10" id="KW-0002">3D-structure</keyword>
<sequence>MTAAVAIRVAKKKLAKPPLDLHYLGDRVLRQPAKRVSRIDDELRQTIRQMLQTMYSADGIGLAAPQVGINKQLIVIDLELEDEQAPPLVLINPKIERTAGDLEQCQEGCLSIPGVYLDVERPEIVEVSYKDENGRPQRLVADGLLARCIQHEMDHLNGVLFVDRVENRLELNEALDKKGFAVQAVRPVAAAS</sequence>
<dbReference type="PANTHER" id="PTHR10458">
    <property type="entry name" value="PEPTIDE DEFORMYLASE"/>
    <property type="match status" value="1"/>
</dbReference>
<dbReference type="EMBL" id="AP008231">
    <property type="protein sequence ID" value="BAD78403.1"/>
    <property type="molecule type" value="Genomic_DNA"/>
</dbReference>
<feature type="active site" evidence="6">
    <location>
        <position position="152"/>
    </location>
</feature>
<feature type="binding site" evidence="9 10">
    <location>
        <position position="151"/>
    </location>
    <ligand>
        <name>Zn(2+)</name>
        <dbReference type="ChEBI" id="CHEBI:29105"/>
    </ligand>
</feature>
<keyword evidence="3 6" id="KW-0378">Hydrolase</keyword>
<feature type="binding site" evidence="6">
    <location>
        <position position="155"/>
    </location>
    <ligand>
        <name>Fe cation</name>
        <dbReference type="ChEBI" id="CHEBI:24875"/>
    </ligand>
</feature>
<evidence type="ECO:0000256" key="1">
    <source>
        <dbReference type="ARBA" id="ARBA00010759"/>
    </source>
</evidence>
<reference evidence="9 10" key="2">
    <citation type="journal article" date="2013" name="ISME J.">
        <title>Structure and function of a cyanophage-encoded peptide deformylase.</title>
        <authorList>
            <person name="Frank J.A."/>
            <person name="Lorimer D."/>
            <person name="Youle M."/>
            <person name="Witte P."/>
            <person name="Craig T."/>
            <person name="Abendroth J."/>
            <person name="Rohwer F."/>
            <person name="Edwards R.A."/>
            <person name="Segall A.M."/>
            <person name="Burgin A.B."/>
        </authorList>
    </citation>
    <scope>X-RAY CRYSTALLOGRAPHY (1.55 ANGSTROMS) OF 2-192 IN COMPLEX WITH ZN(2+)</scope>
</reference>
<accession>A0A0H3JZJ4</accession>
<dbReference type="InterPro" id="IPR023635">
    <property type="entry name" value="Peptide_deformylase"/>
</dbReference>
<feature type="binding site" evidence="9 10">
    <location>
        <position position="155"/>
    </location>
    <ligand>
        <name>Zn(2+)</name>
        <dbReference type="ChEBI" id="CHEBI:29105"/>
    </ligand>
</feature>
<comment type="function">
    <text evidence="6">Removes the formyl group from the N-terminal Met of newly synthesized proteins. Requires at least a dipeptide for an efficient rate of reaction. N-terminal L-methionine is a prerequisite for activity but the enzyme has broad specificity at other positions.</text>
</comment>
<comment type="catalytic activity">
    <reaction evidence="6">
        <text>N-terminal N-formyl-L-methionyl-[peptide] + H2O = N-terminal L-methionyl-[peptide] + formate</text>
        <dbReference type="Rhea" id="RHEA:24420"/>
        <dbReference type="Rhea" id="RHEA-COMP:10639"/>
        <dbReference type="Rhea" id="RHEA-COMP:10640"/>
        <dbReference type="ChEBI" id="CHEBI:15377"/>
        <dbReference type="ChEBI" id="CHEBI:15740"/>
        <dbReference type="ChEBI" id="CHEBI:49298"/>
        <dbReference type="ChEBI" id="CHEBI:64731"/>
        <dbReference type="EC" id="3.5.1.88"/>
    </reaction>
</comment>
<dbReference type="PRINTS" id="PR01576">
    <property type="entry name" value="PDEFORMYLASE"/>
</dbReference>
<dbReference type="AlphaFoldDB" id="A0A0H3JZJ4"/>
<gene>
    <name evidence="6" type="primary">def</name>
    <name evidence="7" type="ordered locus">syc0213_d</name>
</gene>
<keyword evidence="9 10" id="KW-0862">Zinc</keyword>
<dbReference type="HAMAP" id="MF_00163">
    <property type="entry name" value="Pep_deformylase"/>
    <property type="match status" value="1"/>
</dbReference>
<dbReference type="KEGG" id="syc:syc0213_d"/>
<reference evidence="7 8" key="1">
    <citation type="journal article" date="2007" name="Photosyn. Res.">
        <title>Complete nucleotide sequence of the freshwater unicellular cyanobacterium Synechococcus elongatus PCC 6301 chromosome: gene content and organization.</title>
        <authorList>
            <person name="Sugita C."/>
            <person name="Ogata K."/>
            <person name="Shikata M."/>
            <person name="Jikuya H."/>
            <person name="Takano J."/>
            <person name="Furumichi M."/>
            <person name="Kanehisa M."/>
            <person name="Omata T."/>
            <person name="Sugiura M."/>
            <person name="Sugita M."/>
        </authorList>
    </citation>
    <scope>NUCLEOTIDE SEQUENCE [LARGE SCALE GENOMIC DNA]</scope>
    <source>
        <strain evidence="8">ATCC 27144 / PCC 6301 / SAUG 1402/1</strain>
    </source>
</reference>
<protein>
    <recommendedName>
        <fullName evidence="6">Peptide deformylase</fullName>
        <shortName evidence="6">PDF</shortName>
        <ecNumber evidence="6">3.5.1.88</ecNumber>
    </recommendedName>
    <alternativeName>
        <fullName evidence="6">Polypeptide deformylase</fullName>
    </alternativeName>
</protein>
<dbReference type="GO" id="GO:0006412">
    <property type="term" value="P:translation"/>
    <property type="evidence" value="ECO:0007669"/>
    <property type="project" value="UniProtKB-UniRule"/>
</dbReference>
<keyword evidence="4 6" id="KW-0648">Protein biosynthesis</keyword>
<feature type="binding site" evidence="6">
    <location>
        <position position="109"/>
    </location>
    <ligand>
        <name>Fe cation</name>
        <dbReference type="ChEBI" id="CHEBI:24875"/>
    </ligand>
</feature>
<dbReference type="PANTHER" id="PTHR10458:SF22">
    <property type="entry name" value="PEPTIDE DEFORMYLASE"/>
    <property type="match status" value="1"/>
</dbReference>
<dbReference type="NCBIfam" id="TIGR00079">
    <property type="entry name" value="pept_deformyl"/>
    <property type="match status" value="1"/>
</dbReference>
<dbReference type="Proteomes" id="UP000001175">
    <property type="component" value="Chromosome"/>
</dbReference>
<dbReference type="PIRSF" id="PIRSF004749">
    <property type="entry name" value="Pep_def"/>
    <property type="match status" value="1"/>
</dbReference>
<comment type="cofactor">
    <cofactor evidence="6">
        <name>Fe(2+)</name>
        <dbReference type="ChEBI" id="CHEBI:29033"/>
    </cofactor>
    <text evidence="6">Binds 1 Fe(2+) ion.</text>
</comment>
<dbReference type="EC" id="3.5.1.88" evidence="6"/>
<dbReference type="GO" id="GO:0046872">
    <property type="term" value="F:metal ion binding"/>
    <property type="evidence" value="ECO:0007669"/>
    <property type="project" value="UniProtKB-KW"/>
</dbReference>
<dbReference type="NCBIfam" id="NF001159">
    <property type="entry name" value="PRK00150.1-3"/>
    <property type="match status" value="1"/>
</dbReference>
<dbReference type="PDB" id="4DR8">
    <property type="method" value="X-ray"/>
    <property type="resolution" value="1.55 A"/>
    <property type="chains" value="A/B/C/D=2-192"/>
</dbReference>
<dbReference type="InterPro" id="IPR036821">
    <property type="entry name" value="Peptide_deformylase_sf"/>
</dbReference>
<organism evidence="7 8">
    <name type="scientific">Synechococcus sp. (strain ATCC 27144 / PCC 6301 / SAUG 1402/1)</name>
    <name type="common">Anacystis nidulans</name>
    <dbReference type="NCBI Taxonomy" id="269084"/>
    <lineage>
        <taxon>Bacteria</taxon>
        <taxon>Bacillati</taxon>
        <taxon>Cyanobacteriota</taxon>
        <taxon>Cyanophyceae</taxon>
        <taxon>Synechococcales</taxon>
        <taxon>Synechococcaceae</taxon>
        <taxon>Synechococcus</taxon>
    </lineage>
</organism>
<evidence type="ECO:0007829" key="9">
    <source>
        <dbReference type="PDB" id="4DR8"/>
    </source>
</evidence>
<name>A0A0H3JZJ4_SYNP6</name>
<dbReference type="eggNOG" id="COG0242">
    <property type="taxonomic scope" value="Bacteria"/>
</dbReference>